<dbReference type="PANTHER" id="PTHR12297">
    <property type="entry name" value="HYPOXIA-INDUCBILE GENE 1 HIG1 -RELATED"/>
    <property type="match status" value="1"/>
</dbReference>
<keyword evidence="3 6" id="KW-1133">Transmembrane helix</keyword>
<feature type="compositionally biased region" description="Polar residues" evidence="5">
    <location>
        <begin position="105"/>
        <end position="114"/>
    </location>
</feature>
<dbReference type="PANTHER" id="PTHR12297:SF18">
    <property type="entry name" value="HIG1 DOMAIN FAMILY MEMBER 2A"/>
    <property type="match status" value="1"/>
</dbReference>
<evidence type="ECO:0000256" key="5">
    <source>
        <dbReference type="SAM" id="MobiDB-lite"/>
    </source>
</evidence>
<dbReference type="GO" id="GO:0097250">
    <property type="term" value="P:mitochondrial respirasome assembly"/>
    <property type="evidence" value="ECO:0007669"/>
    <property type="project" value="TreeGrafter"/>
</dbReference>
<evidence type="ECO:0000256" key="2">
    <source>
        <dbReference type="ARBA" id="ARBA00022692"/>
    </source>
</evidence>
<comment type="subcellular location">
    <subcellularLocation>
        <location evidence="1">Mitochondrion membrane</location>
    </subcellularLocation>
</comment>
<dbReference type="OrthoDB" id="6604018at2759"/>
<dbReference type="Gene3D" id="6.10.140.1320">
    <property type="match status" value="1"/>
</dbReference>
<evidence type="ECO:0000313" key="9">
    <source>
        <dbReference type="Proteomes" id="UP000664859"/>
    </source>
</evidence>
<dbReference type="Pfam" id="PF04588">
    <property type="entry name" value="HIG_1_N"/>
    <property type="match status" value="1"/>
</dbReference>
<organism evidence="8 9">
    <name type="scientific">Tribonema minus</name>
    <dbReference type="NCBI Taxonomy" id="303371"/>
    <lineage>
        <taxon>Eukaryota</taxon>
        <taxon>Sar</taxon>
        <taxon>Stramenopiles</taxon>
        <taxon>Ochrophyta</taxon>
        <taxon>PX clade</taxon>
        <taxon>Xanthophyceae</taxon>
        <taxon>Tribonematales</taxon>
        <taxon>Tribonemataceae</taxon>
        <taxon>Tribonema</taxon>
    </lineage>
</organism>
<feature type="region of interest" description="Disordered" evidence="5">
    <location>
        <begin position="1"/>
        <end position="21"/>
    </location>
</feature>
<evidence type="ECO:0000256" key="4">
    <source>
        <dbReference type="ARBA" id="ARBA00023136"/>
    </source>
</evidence>
<evidence type="ECO:0000256" key="6">
    <source>
        <dbReference type="SAM" id="Phobius"/>
    </source>
</evidence>
<evidence type="ECO:0000256" key="3">
    <source>
        <dbReference type="ARBA" id="ARBA00022989"/>
    </source>
</evidence>
<name>A0A836CEW1_9STRA</name>
<dbReference type="PROSITE" id="PS51503">
    <property type="entry name" value="HIG1"/>
    <property type="match status" value="1"/>
</dbReference>
<comment type="caution">
    <text evidence="8">The sequence shown here is derived from an EMBL/GenBank/DDBJ whole genome shotgun (WGS) entry which is preliminary data.</text>
</comment>
<evidence type="ECO:0000313" key="8">
    <source>
        <dbReference type="EMBL" id="KAG5181331.1"/>
    </source>
</evidence>
<sequence>MAEHQQEMTASPPPPTAPPRSKISMAHFAEKFKEEPMVPIGMGITLGFLGFGVFSFIRGNSVMSQRMMRGRVLAQGVTLAFLMTGAAMQRDKLRRNPQTADKVEQQFQELQATPNRWADAQPYPTPSEQQPRS</sequence>
<dbReference type="InterPro" id="IPR007667">
    <property type="entry name" value="Hypoxia_induced_domain"/>
</dbReference>
<feature type="transmembrane region" description="Helical" evidence="6">
    <location>
        <begin position="37"/>
        <end position="57"/>
    </location>
</feature>
<dbReference type="InterPro" id="IPR050355">
    <property type="entry name" value="RCF1"/>
</dbReference>
<keyword evidence="2 6" id="KW-0812">Transmembrane</keyword>
<reference evidence="8" key="1">
    <citation type="submission" date="2021-02" db="EMBL/GenBank/DDBJ databases">
        <title>First Annotated Genome of the Yellow-green Alga Tribonema minus.</title>
        <authorList>
            <person name="Mahan K.M."/>
        </authorList>
    </citation>
    <scope>NUCLEOTIDE SEQUENCE</scope>
    <source>
        <strain evidence="8">UTEX B ZZ1240</strain>
    </source>
</reference>
<gene>
    <name evidence="8" type="ORF">JKP88DRAFT_215231</name>
</gene>
<accession>A0A836CEW1</accession>
<keyword evidence="4 6" id="KW-0472">Membrane</keyword>
<feature type="domain" description="HIG1" evidence="7">
    <location>
        <begin position="4"/>
        <end position="100"/>
    </location>
</feature>
<dbReference type="EMBL" id="JAFCMP010000334">
    <property type="protein sequence ID" value="KAG5181331.1"/>
    <property type="molecule type" value="Genomic_DNA"/>
</dbReference>
<evidence type="ECO:0000256" key="1">
    <source>
        <dbReference type="ARBA" id="ARBA00004325"/>
    </source>
</evidence>
<dbReference type="AlphaFoldDB" id="A0A836CEW1"/>
<keyword evidence="9" id="KW-1185">Reference proteome</keyword>
<dbReference type="GO" id="GO:0031966">
    <property type="term" value="C:mitochondrial membrane"/>
    <property type="evidence" value="ECO:0007669"/>
    <property type="project" value="UniProtKB-SubCell"/>
</dbReference>
<dbReference type="Proteomes" id="UP000664859">
    <property type="component" value="Unassembled WGS sequence"/>
</dbReference>
<proteinExistence type="predicted"/>
<protein>
    <submittedName>
        <fullName evidence="8">Hypoxia induced protein conserved region-domain-containing protein</fullName>
    </submittedName>
</protein>
<evidence type="ECO:0000259" key="7">
    <source>
        <dbReference type="PROSITE" id="PS51503"/>
    </source>
</evidence>
<feature type="region of interest" description="Disordered" evidence="5">
    <location>
        <begin position="93"/>
        <end position="133"/>
    </location>
</feature>